<protein>
    <submittedName>
        <fullName evidence="3">MlaD family protein</fullName>
    </submittedName>
</protein>
<reference evidence="3 4" key="1">
    <citation type="submission" date="2023-10" db="EMBL/GenBank/DDBJ databases">
        <title>Development of a sustainable strategy for remediation of hydrocarbon-contaminated territories based on the waste exchange concept.</title>
        <authorList>
            <person name="Krivoruchko A."/>
        </authorList>
    </citation>
    <scope>NUCLEOTIDE SEQUENCE [LARGE SCALE GENOMIC DNA]</scope>
    <source>
        <strain evidence="3 4">IEGM 1203</strain>
    </source>
</reference>
<proteinExistence type="predicted"/>
<accession>A0ABU4BNY4</accession>
<dbReference type="RefSeq" id="WP_317540733.1">
    <property type="nucleotide sequence ID" value="NZ_JAWLKB010000002.1"/>
</dbReference>
<feature type="transmembrane region" description="Helical" evidence="1">
    <location>
        <begin position="6"/>
        <end position="28"/>
    </location>
</feature>
<sequence length="319" mass="34229">MRRQVAYGSVVVLALVIVIVLATVFYLNPLGRKTFSFRTTDASAITVGQDVRVAGIGVGSVTAVSMEADSVVVEAEIEDSVLVGSDSRIEVRMLTPVGGYAITLIPLGEIPIGDQPIPMEQVQVPYSIGDVLQAAPNTTDNVKGETVDANLDEVARALGDNPSSVGSVISGMTSIARIMDEQREQVRTVAALAAEYTQTFNANREFVFDLIRQIDIVLSTYNTTHVGFNEAYRLLGEVLMTLAPFESYYLDHKEEVLGAVNQAKSVIEDFQTTVGPTITNLETMRSQLAAWLTPDGLATIAGGQLMASDICVPVPGRKC</sequence>
<evidence type="ECO:0000256" key="1">
    <source>
        <dbReference type="SAM" id="Phobius"/>
    </source>
</evidence>
<evidence type="ECO:0000313" key="3">
    <source>
        <dbReference type="EMBL" id="MDV6265952.1"/>
    </source>
</evidence>
<comment type="caution">
    <text evidence="3">The sequence shown here is derived from an EMBL/GenBank/DDBJ whole genome shotgun (WGS) entry which is preliminary data.</text>
</comment>
<dbReference type="EMBL" id="JAWLKB010000002">
    <property type="protein sequence ID" value="MDV6265952.1"/>
    <property type="molecule type" value="Genomic_DNA"/>
</dbReference>
<evidence type="ECO:0000259" key="2">
    <source>
        <dbReference type="Pfam" id="PF02470"/>
    </source>
</evidence>
<dbReference type="InterPro" id="IPR052336">
    <property type="entry name" value="MlaD_Phospholipid_Transporter"/>
</dbReference>
<dbReference type="PANTHER" id="PTHR33371">
    <property type="entry name" value="INTERMEMBRANE PHOSPHOLIPID TRANSPORT SYSTEM BINDING PROTEIN MLAD-RELATED"/>
    <property type="match status" value="1"/>
</dbReference>
<name>A0ABU4BNY4_RHOGO</name>
<organism evidence="3 4">
    <name type="scientific">Rhodococcus globerulus</name>
    <dbReference type="NCBI Taxonomy" id="33008"/>
    <lineage>
        <taxon>Bacteria</taxon>
        <taxon>Bacillati</taxon>
        <taxon>Actinomycetota</taxon>
        <taxon>Actinomycetes</taxon>
        <taxon>Mycobacteriales</taxon>
        <taxon>Nocardiaceae</taxon>
        <taxon>Rhodococcus</taxon>
    </lineage>
</organism>
<evidence type="ECO:0000313" key="4">
    <source>
        <dbReference type="Proteomes" id="UP001185927"/>
    </source>
</evidence>
<feature type="domain" description="Mce/MlaD" evidence="2">
    <location>
        <begin position="33"/>
        <end position="106"/>
    </location>
</feature>
<dbReference type="InterPro" id="IPR010916">
    <property type="entry name" value="TonB_box_CS"/>
</dbReference>
<gene>
    <name evidence="3" type="ORF">R3Q16_05010</name>
</gene>
<keyword evidence="1" id="KW-0472">Membrane</keyword>
<dbReference type="Proteomes" id="UP001185927">
    <property type="component" value="Unassembled WGS sequence"/>
</dbReference>
<dbReference type="PROSITE" id="PS00430">
    <property type="entry name" value="TONB_DEPENDENT_REC_1"/>
    <property type="match status" value="1"/>
</dbReference>
<keyword evidence="1" id="KW-1133">Transmembrane helix</keyword>
<keyword evidence="1" id="KW-0812">Transmembrane</keyword>
<keyword evidence="4" id="KW-1185">Reference proteome</keyword>
<dbReference type="Pfam" id="PF02470">
    <property type="entry name" value="MlaD"/>
    <property type="match status" value="1"/>
</dbReference>
<dbReference type="PANTHER" id="PTHR33371:SF18">
    <property type="entry name" value="MCE-FAMILY PROTEIN MCE3C"/>
    <property type="match status" value="1"/>
</dbReference>
<dbReference type="InterPro" id="IPR003399">
    <property type="entry name" value="Mce/MlaD"/>
</dbReference>